<comment type="caution">
    <text evidence="1">The sequence shown here is derived from an EMBL/GenBank/DDBJ whole genome shotgun (WGS) entry which is preliminary data.</text>
</comment>
<reference evidence="1 2" key="1">
    <citation type="journal article" date="2014" name="Agronomy (Basel)">
        <title>A Draft Genome Sequence for Ensete ventricosum, the Drought-Tolerant Tree Against Hunger.</title>
        <authorList>
            <person name="Harrison J."/>
            <person name="Moore K.A."/>
            <person name="Paszkiewicz K."/>
            <person name="Jones T."/>
            <person name="Grant M."/>
            <person name="Ambacheew D."/>
            <person name="Muzemil S."/>
            <person name="Studholme D.J."/>
        </authorList>
    </citation>
    <scope>NUCLEOTIDE SEQUENCE [LARGE SCALE GENOMIC DNA]</scope>
</reference>
<dbReference type="AlphaFoldDB" id="A0A426Y4M9"/>
<name>A0A426Y4M9_ENSVE</name>
<dbReference type="EMBL" id="AMZH03014989">
    <property type="protein sequence ID" value="RRT46747.1"/>
    <property type="molecule type" value="Genomic_DNA"/>
</dbReference>
<accession>A0A426Y4M9</accession>
<gene>
    <name evidence="1" type="ORF">B296_00026139</name>
</gene>
<proteinExistence type="predicted"/>
<evidence type="ECO:0000313" key="1">
    <source>
        <dbReference type="EMBL" id="RRT46747.1"/>
    </source>
</evidence>
<sequence>MNQRIDDVHKTIKMKDERGECRLCGSPFIQEIQDIPIPQHFRLPMLEAYDGGSDPMEHVAVFRTQINL</sequence>
<dbReference type="Proteomes" id="UP000287651">
    <property type="component" value="Unassembled WGS sequence"/>
</dbReference>
<organism evidence="1 2">
    <name type="scientific">Ensete ventricosum</name>
    <name type="common">Abyssinian banana</name>
    <name type="synonym">Musa ensete</name>
    <dbReference type="NCBI Taxonomy" id="4639"/>
    <lineage>
        <taxon>Eukaryota</taxon>
        <taxon>Viridiplantae</taxon>
        <taxon>Streptophyta</taxon>
        <taxon>Embryophyta</taxon>
        <taxon>Tracheophyta</taxon>
        <taxon>Spermatophyta</taxon>
        <taxon>Magnoliopsida</taxon>
        <taxon>Liliopsida</taxon>
        <taxon>Zingiberales</taxon>
        <taxon>Musaceae</taxon>
        <taxon>Ensete</taxon>
    </lineage>
</organism>
<protein>
    <submittedName>
        <fullName evidence="1">Uncharacterized protein</fullName>
    </submittedName>
</protein>
<evidence type="ECO:0000313" key="2">
    <source>
        <dbReference type="Proteomes" id="UP000287651"/>
    </source>
</evidence>